<dbReference type="NCBIfam" id="TIGR03519">
    <property type="entry name" value="T9SS_PorP_fam"/>
    <property type="match status" value="1"/>
</dbReference>
<comment type="caution">
    <text evidence="1">The sequence shown here is derived from an EMBL/GenBank/DDBJ whole genome shotgun (WGS) entry which is preliminary data.</text>
</comment>
<dbReference type="STRING" id="1189621.A3SI_14544"/>
<evidence type="ECO:0008006" key="3">
    <source>
        <dbReference type="Google" id="ProtNLM"/>
    </source>
</evidence>
<dbReference type="InterPro" id="IPR019861">
    <property type="entry name" value="PorP/SprF_Bacteroidetes"/>
</dbReference>
<accession>I5BZQ8</accession>
<dbReference type="OrthoDB" id="1320396at2"/>
<evidence type="ECO:0000313" key="1">
    <source>
        <dbReference type="EMBL" id="EIM75060.1"/>
    </source>
</evidence>
<dbReference type="PATRIC" id="fig|1189621.3.peg.3029"/>
<name>I5BZQ8_9BACT</name>
<keyword evidence="2" id="KW-1185">Reference proteome</keyword>
<evidence type="ECO:0000313" key="2">
    <source>
        <dbReference type="Proteomes" id="UP000005551"/>
    </source>
</evidence>
<dbReference type="EMBL" id="AJYA01000035">
    <property type="protein sequence ID" value="EIM75060.1"/>
    <property type="molecule type" value="Genomic_DNA"/>
</dbReference>
<sequence length="321" mass="36073">MFKQPSFYTFFLAWLALFGCVIQEGFSQQDPQFTQYMFNKTFYNPAFAGQESGYVFSALHRSQWFNYTGTGNAPTTQLITANGRLDKYNLGFGLNIVNDDIGPTINQELNLSVAYHRRIRRGVLSMGLSGGAFASTIRFGELDPVNPDLVLPDAGRETQINFNIGAGIVYDTRDYYVGISSRHVNQPAFNFGDGAENPLRNHSYLTAGYRIRSLAMWEFEPSFLIKTVGFNNFSYDVSVIATHNRTISGGLAFRGQEGVSVLLGYSLLPNNALRVGYAFDLVFGGLEAKAPTSHEFMVTYNLPQARREVQRVIQRTPRFRY</sequence>
<dbReference type="AlphaFoldDB" id="I5BZQ8"/>
<organism evidence="1 2">
    <name type="scientific">Nitritalea halalkaliphila LW7</name>
    <dbReference type="NCBI Taxonomy" id="1189621"/>
    <lineage>
        <taxon>Bacteria</taxon>
        <taxon>Pseudomonadati</taxon>
        <taxon>Bacteroidota</taxon>
        <taxon>Cytophagia</taxon>
        <taxon>Cytophagales</taxon>
        <taxon>Cyclobacteriaceae</taxon>
        <taxon>Nitritalea</taxon>
    </lineage>
</organism>
<reference evidence="1 2" key="1">
    <citation type="submission" date="2012-05" db="EMBL/GenBank/DDBJ databases">
        <title>Genome sequence of Nitritalea halalkaliphila LW7.</title>
        <authorList>
            <person name="Jangir P.K."/>
            <person name="Singh A."/>
            <person name="Shivaji S."/>
            <person name="Sharma R."/>
        </authorList>
    </citation>
    <scope>NUCLEOTIDE SEQUENCE [LARGE SCALE GENOMIC DNA]</scope>
    <source>
        <strain evidence="1 2">LW7</strain>
    </source>
</reference>
<dbReference type="Pfam" id="PF11751">
    <property type="entry name" value="PorP_SprF"/>
    <property type="match status" value="1"/>
</dbReference>
<dbReference type="RefSeq" id="WP_009056149.1">
    <property type="nucleotide sequence ID" value="NZ_AJYA01000035.1"/>
</dbReference>
<dbReference type="Proteomes" id="UP000005551">
    <property type="component" value="Unassembled WGS sequence"/>
</dbReference>
<dbReference type="PROSITE" id="PS51257">
    <property type="entry name" value="PROKAR_LIPOPROTEIN"/>
    <property type="match status" value="1"/>
</dbReference>
<gene>
    <name evidence="1" type="ORF">A3SI_14544</name>
</gene>
<protein>
    <recommendedName>
        <fullName evidence="3">Bacteroidetes-specific membrane protein</fullName>
    </recommendedName>
</protein>
<proteinExistence type="predicted"/>